<dbReference type="AlphaFoldDB" id="A0A5B1BUD1"/>
<dbReference type="RefSeq" id="WP_149652585.1">
    <property type="nucleotide sequence ID" value="NZ_VTZN01000011.1"/>
</dbReference>
<organism evidence="4 5">
    <name type="scientific">Mycobacterium simiae</name>
    <name type="common">Mycobacterium habana</name>
    <dbReference type="NCBI Taxonomy" id="1784"/>
    <lineage>
        <taxon>Bacteria</taxon>
        <taxon>Bacillati</taxon>
        <taxon>Actinomycetota</taxon>
        <taxon>Actinomycetes</taxon>
        <taxon>Mycobacteriales</taxon>
        <taxon>Mycobacteriaceae</taxon>
        <taxon>Mycobacterium</taxon>
        <taxon>Mycobacterium simiae complex</taxon>
    </lineage>
</organism>
<dbReference type="OrthoDB" id="4764793at2"/>
<protein>
    <submittedName>
        <fullName evidence="4">PPE family protein</fullName>
    </submittedName>
</protein>
<keyword evidence="5" id="KW-1185">Reference proteome</keyword>
<feature type="domain" description="PPE" evidence="2">
    <location>
        <begin position="3"/>
        <end position="165"/>
    </location>
</feature>
<dbReference type="InterPro" id="IPR038332">
    <property type="entry name" value="PPE_sf"/>
</dbReference>
<dbReference type="PANTHER" id="PTHR46766">
    <property type="entry name" value="GLUTAMINE-RICH PROTEIN 2"/>
    <property type="match status" value="1"/>
</dbReference>
<evidence type="ECO:0000313" key="5">
    <source>
        <dbReference type="Proteomes" id="UP000324701"/>
    </source>
</evidence>
<dbReference type="Pfam" id="PF00823">
    <property type="entry name" value="PPE"/>
    <property type="match status" value="1"/>
</dbReference>
<reference evidence="4 5" key="1">
    <citation type="submission" date="2019-09" db="EMBL/GenBank/DDBJ databases">
        <title>Report of infection by Mycobacterium simiae a patient suffering from pulmonary tuberculosis.</title>
        <authorList>
            <person name="Mohanty P.S."/>
            <person name="Bansal A.K."/>
            <person name="Singh H."/>
            <person name="Sharma S."/>
            <person name="Patil S.A."/>
            <person name="Upadhaya P."/>
            <person name="Singh P.K."/>
            <person name="Kumar D."/>
            <person name="Kumar S."/>
            <person name="Singh R.K."/>
            <person name="Chaudhary B."/>
        </authorList>
    </citation>
    <scope>NUCLEOTIDE SEQUENCE [LARGE SCALE GENOMIC DNA]</scope>
    <source>
        <strain evidence="4 5">JAL-560-SIM</strain>
    </source>
</reference>
<comment type="caution">
    <text evidence="4">The sequence shown here is derived from an EMBL/GenBank/DDBJ whole genome shotgun (WGS) entry which is preliminary data.</text>
</comment>
<comment type="similarity">
    <text evidence="1">Belongs to the mycobacterial PPE family.</text>
</comment>
<dbReference type="SUPFAM" id="SSF140459">
    <property type="entry name" value="PE/PPE dimer-like"/>
    <property type="match status" value="1"/>
</dbReference>
<dbReference type="FunFam" id="1.20.1260.20:FF:000001">
    <property type="entry name" value="PPE family protein PPE41"/>
    <property type="match status" value="1"/>
</dbReference>
<dbReference type="GO" id="GO:0052572">
    <property type="term" value="P:response to host immune response"/>
    <property type="evidence" value="ECO:0007669"/>
    <property type="project" value="TreeGrafter"/>
</dbReference>
<evidence type="ECO:0000259" key="2">
    <source>
        <dbReference type="Pfam" id="PF00823"/>
    </source>
</evidence>
<dbReference type="Proteomes" id="UP000324701">
    <property type="component" value="Unassembled WGS sequence"/>
</dbReference>
<feature type="domain" description="PPE family C-terminal" evidence="3">
    <location>
        <begin position="311"/>
        <end position="385"/>
    </location>
</feature>
<evidence type="ECO:0000256" key="1">
    <source>
        <dbReference type="ARBA" id="ARBA00010652"/>
    </source>
</evidence>
<evidence type="ECO:0000259" key="3">
    <source>
        <dbReference type="Pfam" id="PF12484"/>
    </source>
</evidence>
<dbReference type="PANTHER" id="PTHR46766:SF1">
    <property type="entry name" value="GLUTAMINE-RICH PROTEIN 2"/>
    <property type="match status" value="1"/>
</dbReference>
<dbReference type="InterPro" id="IPR022171">
    <property type="entry name" value="PPE_C"/>
</dbReference>
<proteinExistence type="inferred from homology"/>
<evidence type="ECO:0000313" key="4">
    <source>
        <dbReference type="EMBL" id="KAA1251581.1"/>
    </source>
</evidence>
<accession>A0A5B1BUD1</accession>
<sequence>MFDFGAIPPEINSARMYIGPGSGPLIAAATAWDALAAELALAAGSYRSVVAELISSPWIGPASAAMAASSTPYADWISATAEQAGLAATQARTAASAFEIAHAMTVPPPTVMANRALLQTLIATNILGQNAPAIAATEFHYAEMWAQDAAAMYCYADSIVTATRLTPFTAPPTTTNPAGLPQQAAAVTKAAATQAGTSAARIAQISAKLIGSSSLVHVLQQLPSKTPWYAKIWDFFKSIPIQVWIELLNLEYTDGELIYATQGFELNALQILQSLAWAPAIATADAAVAAGSAGAHRAGIGLARLGASEVSASLGQAGKIGPLSTPPSWVASAPLAKADPVRVSNAISYATGPDNSPSALVRGVPIRGSAAGSHFANRRQGSPVRVIGPRAIG</sequence>
<name>A0A5B1BUD1_MYCSI</name>
<dbReference type="Gene3D" id="1.20.1260.20">
    <property type="entry name" value="PPE superfamily"/>
    <property type="match status" value="1"/>
</dbReference>
<dbReference type="Pfam" id="PF12484">
    <property type="entry name" value="PPE-SVP"/>
    <property type="match status" value="1"/>
</dbReference>
<gene>
    <name evidence="4" type="ORF">F0Q45_03420</name>
</gene>
<dbReference type="EMBL" id="VTZN01000011">
    <property type="protein sequence ID" value="KAA1251581.1"/>
    <property type="molecule type" value="Genomic_DNA"/>
</dbReference>
<dbReference type="InterPro" id="IPR000030">
    <property type="entry name" value="PPE_dom"/>
</dbReference>